<proteinExistence type="predicted"/>
<dbReference type="InterPro" id="IPR036249">
    <property type="entry name" value="Thioredoxin-like_sf"/>
</dbReference>
<organism evidence="2 3">
    <name type="scientific">Hyphomonas adhaerens MHS-3</name>
    <dbReference type="NCBI Taxonomy" id="1280949"/>
    <lineage>
        <taxon>Bacteria</taxon>
        <taxon>Pseudomonadati</taxon>
        <taxon>Pseudomonadota</taxon>
        <taxon>Alphaproteobacteria</taxon>
        <taxon>Hyphomonadales</taxon>
        <taxon>Hyphomonadaceae</taxon>
        <taxon>Hyphomonas</taxon>
    </lineage>
</organism>
<dbReference type="RefSeq" id="WP_035574088.1">
    <property type="nucleotide sequence ID" value="NZ_ARYH01000005.1"/>
</dbReference>
<dbReference type="InterPro" id="IPR050931">
    <property type="entry name" value="Mito_Protein_Transport_Metaxin"/>
</dbReference>
<dbReference type="Gene3D" id="1.20.1050.10">
    <property type="match status" value="2"/>
</dbReference>
<dbReference type="InterPro" id="IPR004045">
    <property type="entry name" value="Glutathione_S-Trfase_N"/>
</dbReference>
<dbReference type="InterPro" id="IPR036282">
    <property type="entry name" value="Glutathione-S-Trfase_C_sf"/>
</dbReference>
<dbReference type="PANTHER" id="PTHR12289">
    <property type="entry name" value="METAXIN RELATED"/>
    <property type="match status" value="1"/>
</dbReference>
<evidence type="ECO:0000313" key="3">
    <source>
        <dbReference type="Proteomes" id="UP000027446"/>
    </source>
</evidence>
<dbReference type="eggNOG" id="COG0625">
    <property type="taxonomic scope" value="Bacteria"/>
</dbReference>
<dbReference type="Gene3D" id="3.40.30.10">
    <property type="entry name" value="Glutaredoxin"/>
    <property type="match status" value="1"/>
</dbReference>
<gene>
    <name evidence="2" type="ORF">HAD_17266</name>
</gene>
<dbReference type="SUPFAM" id="SSF47616">
    <property type="entry name" value="GST C-terminal domain-like"/>
    <property type="match status" value="1"/>
</dbReference>
<name>A0A069E4X2_9PROT</name>
<protein>
    <submittedName>
        <fullName evidence="2">Glutathione S-transferase</fullName>
    </submittedName>
</protein>
<dbReference type="PATRIC" id="fig|1280949.3.peg.3502"/>
<dbReference type="Pfam" id="PF13410">
    <property type="entry name" value="GST_C_2"/>
    <property type="match status" value="1"/>
</dbReference>
<dbReference type="AlphaFoldDB" id="A0A069E4X2"/>
<dbReference type="Pfam" id="PF13417">
    <property type="entry name" value="GST_N_3"/>
    <property type="match status" value="1"/>
</dbReference>
<evidence type="ECO:0000259" key="1">
    <source>
        <dbReference type="Pfam" id="PF13417"/>
    </source>
</evidence>
<keyword evidence="2" id="KW-0808">Transferase</keyword>
<accession>A0A069E4X2</accession>
<comment type="caution">
    <text evidence="2">The sequence shown here is derived from an EMBL/GenBank/DDBJ whole genome shotgun (WGS) entry which is preliminary data.</text>
</comment>
<dbReference type="OrthoDB" id="7054557at2"/>
<dbReference type="PANTHER" id="PTHR12289:SF67">
    <property type="match status" value="1"/>
</dbReference>
<dbReference type="GO" id="GO:0005737">
    <property type="term" value="C:cytoplasm"/>
    <property type="evidence" value="ECO:0007669"/>
    <property type="project" value="TreeGrafter"/>
</dbReference>
<dbReference type="SUPFAM" id="SSF52833">
    <property type="entry name" value="Thioredoxin-like"/>
    <property type="match status" value="1"/>
</dbReference>
<dbReference type="STRING" id="1280949.HAD_17266"/>
<feature type="domain" description="GST N-terminal" evidence="1">
    <location>
        <begin position="11"/>
        <end position="88"/>
    </location>
</feature>
<reference evidence="2 3" key="1">
    <citation type="journal article" date="2014" name="Antonie Van Leeuwenhoek">
        <title>Hyphomonas beringensis sp. nov. and Hyphomonas chukchiensis sp. nov., isolated from surface seawater of the Bering Sea and Chukchi Sea.</title>
        <authorList>
            <person name="Li C."/>
            <person name="Lai Q."/>
            <person name="Li G."/>
            <person name="Dong C."/>
            <person name="Wang J."/>
            <person name="Liao Y."/>
            <person name="Shao Z."/>
        </authorList>
    </citation>
    <scope>NUCLEOTIDE SEQUENCE [LARGE SCALE GENOMIC DNA]</scope>
    <source>
        <strain evidence="2 3">MHS-3</strain>
    </source>
</reference>
<dbReference type="EMBL" id="ARYH01000005">
    <property type="protein sequence ID" value="KCZ82598.1"/>
    <property type="molecule type" value="Genomic_DNA"/>
</dbReference>
<keyword evidence="3" id="KW-1185">Reference proteome</keyword>
<evidence type="ECO:0000313" key="2">
    <source>
        <dbReference type="EMBL" id="KCZ82598.1"/>
    </source>
</evidence>
<sequence>MNVADENRLKLMGAPGSPYTRKMLALLRYRRIPYAILWGGHQNPPPGLPQPKVKLLPTFYFSDANGEVEAVVDSTPITRRLEREYAGRSVIPETPALAFLNELIEDYADEWLTKAMFHYRWYFEADRDNAGPLLVYWSLPTLAAPDAQKMADMFSKRQTERLYVVGSNDVTASTIEASYLRFIDLLDGLLQRAGYVLGARPSSADFAIFGQLTQLAIVEPTSAALTRARSARVRAWLDRMEDLSGVEPASGDWFTQEQATESLKPLLTEIGRVYLPFLKANAAAVVAGKPDFETEIDGQVWKQPTFPYQAKCLQHLRETASALPDDVRAEVRQILSGTGCEELLN</sequence>
<dbReference type="Proteomes" id="UP000027446">
    <property type="component" value="Unassembled WGS sequence"/>
</dbReference>
<dbReference type="GO" id="GO:0016740">
    <property type="term" value="F:transferase activity"/>
    <property type="evidence" value="ECO:0007669"/>
    <property type="project" value="UniProtKB-KW"/>
</dbReference>